<sequence length="57" mass="5991">MKSPMAEAGSPPEGQIATQRVSSKQSVAAQFQAMSTVELVRPALTAMQVHVQMSFGG</sequence>
<name>A0A124C560_STRSC</name>
<feature type="region of interest" description="Disordered" evidence="1">
    <location>
        <begin position="1"/>
        <end position="21"/>
    </location>
</feature>
<protein>
    <submittedName>
        <fullName evidence="2">Uncharacterized protein</fullName>
    </submittedName>
</protein>
<evidence type="ECO:0000313" key="2">
    <source>
        <dbReference type="EMBL" id="GAQ66577.1"/>
    </source>
</evidence>
<reference evidence="3" key="1">
    <citation type="submission" date="2015-11" db="EMBL/GenBank/DDBJ databases">
        <authorList>
            <consortium name="Cross-ministerial Strategic Innovation Promotion Program (SIP) consortium"/>
            <person name="Tomihama T."/>
            <person name="Ikenaga M."/>
            <person name="Sakai M."/>
            <person name="Okubo T."/>
            <person name="Ikeda S."/>
        </authorList>
    </citation>
    <scope>NUCLEOTIDE SEQUENCE [LARGE SCALE GENOMIC DNA]</scope>
    <source>
        <strain evidence="3">S58</strain>
    </source>
</reference>
<evidence type="ECO:0000256" key="1">
    <source>
        <dbReference type="SAM" id="MobiDB-lite"/>
    </source>
</evidence>
<dbReference type="AlphaFoldDB" id="A0A124C560"/>
<evidence type="ECO:0000313" key="3">
    <source>
        <dbReference type="Proteomes" id="UP000067448"/>
    </source>
</evidence>
<gene>
    <name evidence="2" type="ORF">SsS58_07012</name>
</gene>
<reference evidence="3" key="3">
    <citation type="submission" date="2016-02" db="EMBL/GenBank/DDBJ databases">
        <title>Draft genome of pathogenic Streptomyces sp. in Japan.</title>
        <authorList>
            <person name="Tomihama T."/>
            <person name="Ikenaga M."/>
            <person name="Sakai M."/>
            <person name="Okubo T."/>
            <person name="Ikeda S."/>
        </authorList>
    </citation>
    <scope>NUCLEOTIDE SEQUENCE [LARGE SCALE GENOMIC DNA]</scope>
    <source>
        <strain evidence="3">S58</strain>
    </source>
</reference>
<organism evidence="2 3">
    <name type="scientific">Streptomyces scabiei</name>
    <dbReference type="NCBI Taxonomy" id="1930"/>
    <lineage>
        <taxon>Bacteria</taxon>
        <taxon>Bacillati</taxon>
        <taxon>Actinomycetota</taxon>
        <taxon>Actinomycetes</taxon>
        <taxon>Kitasatosporales</taxon>
        <taxon>Streptomycetaceae</taxon>
        <taxon>Streptomyces</taxon>
    </lineage>
</organism>
<reference evidence="2 3" key="2">
    <citation type="journal article" date="2016" name="Genome Announc.">
        <title>Draft Genome Sequences of Streptomyces scabiei S58, Streptomyces turgidiscabies T45, and Streptomyces acidiscabies a10, the Pathogens of Potato Common Scab, Isolated in Japan.</title>
        <authorList>
            <person name="Tomihama T."/>
            <person name="Nishi Y."/>
            <person name="Sakai M."/>
            <person name="Ikenaga M."/>
            <person name="Okubo T."/>
            <person name="Ikeda S."/>
        </authorList>
    </citation>
    <scope>NUCLEOTIDE SEQUENCE [LARGE SCALE GENOMIC DNA]</scope>
    <source>
        <strain evidence="2 3">S58</strain>
    </source>
</reference>
<proteinExistence type="predicted"/>
<dbReference type="Proteomes" id="UP000067448">
    <property type="component" value="Unassembled WGS sequence"/>
</dbReference>
<accession>A0A124C560</accession>
<dbReference type="EMBL" id="BCMM01000042">
    <property type="protein sequence ID" value="GAQ66577.1"/>
    <property type="molecule type" value="Genomic_DNA"/>
</dbReference>
<comment type="caution">
    <text evidence="2">The sequence shown here is derived from an EMBL/GenBank/DDBJ whole genome shotgun (WGS) entry which is preliminary data.</text>
</comment>